<gene>
    <name evidence="5" type="ORF">MUN53_12160</name>
</gene>
<keyword evidence="2" id="KW-0238">DNA-binding</keyword>
<organism evidence="5 6">
    <name type="scientific">Parabacteroides faecalis</name>
    <dbReference type="NCBI Taxonomy" id="2924040"/>
    <lineage>
        <taxon>Bacteria</taxon>
        <taxon>Pseudomonadati</taxon>
        <taxon>Bacteroidota</taxon>
        <taxon>Bacteroidia</taxon>
        <taxon>Bacteroidales</taxon>
        <taxon>Tannerellaceae</taxon>
        <taxon>Parabacteroides</taxon>
    </lineage>
</organism>
<dbReference type="EMBL" id="JAKZMM010000031">
    <property type="protein sequence ID" value="MCJ2381354.1"/>
    <property type="molecule type" value="Genomic_DNA"/>
</dbReference>
<keyword evidence="1" id="KW-0805">Transcription regulation</keyword>
<keyword evidence="3" id="KW-0804">Transcription</keyword>
<protein>
    <submittedName>
        <fullName evidence="5">Helix-turn-helix domain-containing protein</fullName>
    </submittedName>
</protein>
<comment type="caution">
    <text evidence="5">The sequence shown here is derived from an EMBL/GenBank/DDBJ whole genome shotgun (WGS) entry which is preliminary data.</text>
</comment>
<dbReference type="SMART" id="SM00342">
    <property type="entry name" value="HTH_ARAC"/>
    <property type="match status" value="1"/>
</dbReference>
<dbReference type="Gene3D" id="1.10.10.60">
    <property type="entry name" value="Homeodomain-like"/>
    <property type="match status" value="1"/>
</dbReference>
<keyword evidence="6" id="KW-1185">Reference proteome</keyword>
<dbReference type="PROSITE" id="PS01124">
    <property type="entry name" value="HTH_ARAC_FAMILY_2"/>
    <property type="match status" value="1"/>
</dbReference>
<dbReference type="RefSeq" id="WP_243325680.1">
    <property type="nucleotide sequence ID" value="NZ_JAKZMM010000031.1"/>
</dbReference>
<evidence type="ECO:0000256" key="1">
    <source>
        <dbReference type="ARBA" id="ARBA00023015"/>
    </source>
</evidence>
<name>A0ABT0C2U9_9BACT</name>
<dbReference type="Proteomes" id="UP001165444">
    <property type="component" value="Unassembled WGS sequence"/>
</dbReference>
<evidence type="ECO:0000256" key="3">
    <source>
        <dbReference type="ARBA" id="ARBA00023163"/>
    </source>
</evidence>
<feature type="domain" description="HTH araC/xylS-type" evidence="4">
    <location>
        <begin position="201"/>
        <end position="299"/>
    </location>
</feature>
<dbReference type="PANTHER" id="PTHR43280">
    <property type="entry name" value="ARAC-FAMILY TRANSCRIPTIONAL REGULATOR"/>
    <property type="match status" value="1"/>
</dbReference>
<evidence type="ECO:0000313" key="5">
    <source>
        <dbReference type="EMBL" id="MCJ2381354.1"/>
    </source>
</evidence>
<proteinExistence type="predicted"/>
<dbReference type="InterPro" id="IPR009057">
    <property type="entry name" value="Homeodomain-like_sf"/>
</dbReference>
<reference evidence="5 6" key="1">
    <citation type="submission" date="2022-03" db="EMBL/GenBank/DDBJ databases">
        <title>Parabacteroides sp. nov. isolated from swine feces.</title>
        <authorList>
            <person name="Bak J.E."/>
        </authorList>
    </citation>
    <scope>NUCLEOTIDE SEQUENCE [LARGE SCALE GENOMIC DNA]</scope>
    <source>
        <strain evidence="5 6">AGMB00274</strain>
    </source>
</reference>
<dbReference type="Pfam" id="PF12833">
    <property type="entry name" value="HTH_18"/>
    <property type="match status" value="1"/>
</dbReference>
<dbReference type="SUPFAM" id="SSF46689">
    <property type="entry name" value="Homeodomain-like"/>
    <property type="match status" value="1"/>
</dbReference>
<accession>A0ABT0C2U9</accession>
<dbReference type="PANTHER" id="PTHR43280:SF32">
    <property type="entry name" value="TRANSCRIPTIONAL REGULATORY PROTEIN"/>
    <property type="match status" value="1"/>
</dbReference>
<evidence type="ECO:0000256" key="2">
    <source>
        <dbReference type="ARBA" id="ARBA00023125"/>
    </source>
</evidence>
<evidence type="ECO:0000313" key="6">
    <source>
        <dbReference type="Proteomes" id="UP001165444"/>
    </source>
</evidence>
<evidence type="ECO:0000259" key="4">
    <source>
        <dbReference type="PROSITE" id="PS01124"/>
    </source>
</evidence>
<sequence length="302" mass="35279">MYRKKKIVQIQISQIPHQFAQGVLKDQYMLFDNLDEEKTTNLQKTDDPIQTNDLLSIHIVRGTLEMEVNHETIILKERQIISIMPGSIFKLLQNSPDLIYFGFAIHTDRITKMLRNLRIETSLSERSQCFYKHQGNVQTLSDSLKIYKLIKDELALPAYQTQPLVIQRYCEILTLKDYKLYEESERAIATSTNNRQEELFHLFLQLLEENYLRERNTGFYASKLCISPKYLSSIIKEQSGKTCADWIDEYISFNARTLLKDSALSIKQISDRLGFPSQSVFGRFFKKVNGVSPKVFRNQQDL</sequence>
<dbReference type="InterPro" id="IPR018060">
    <property type="entry name" value="HTH_AraC"/>
</dbReference>